<dbReference type="PROSITE" id="PS50125">
    <property type="entry name" value="GUANYLATE_CYCLASE_2"/>
    <property type="match status" value="1"/>
</dbReference>
<dbReference type="AlphaFoldDB" id="A0A9J6PAL8"/>
<dbReference type="Pfam" id="PF00211">
    <property type="entry name" value="Guanylate_cyc"/>
    <property type="match status" value="1"/>
</dbReference>
<gene>
    <name evidence="2" type="ORF">NJQ99_01625</name>
</gene>
<organism evidence="2 3">
    <name type="scientific">Futiania mangrovi</name>
    <dbReference type="NCBI Taxonomy" id="2959716"/>
    <lineage>
        <taxon>Bacteria</taxon>
        <taxon>Pseudomonadati</taxon>
        <taxon>Pseudomonadota</taxon>
        <taxon>Alphaproteobacteria</taxon>
        <taxon>Futianiales</taxon>
        <taxon>Futianiaceae</taxon>
        <taxon>Futiania</taxon>
    </lineage>
</organism>
<dbReference type="PANTHER" id="PTHR43081">
    <property type="entry name" value="ADENYLATE CYCLASE, TERMINAL-DIFFERENTIATION SPECIFIC-RELATED"/>
    <property type="match status" value="1"/>
</dbReference>
<dbReference type="InterPro" id="IPR001054">
    <property type="entry name" value="A/G_cyclase"/>
</dbReference>
<dbReference type="EMBL" id="JAMZFT010000001">
    <property type="protein sequence ID" value="MCP1335102.1"/>
    <property type="molecule type" value="Genomic_DNA"/>
</dbReference>
<dbReference type="GO" id="GO:0004016">
    <property type="term" value="F:adenylate cyclase activity"/>
    <property type="evidence" value="ECO:0007669"/>
    <property type="project" value="UniProtKB-ARBA"/>
</dbReference>
<dbReference type="GO" id="GO:0035556">
    <property type="term" value="P:intracellular signal transduction"/>
    <property type="evidence" value="ECO:0007669"/>
    <property type="project" value="InterPro"/>
</dbReference>
<reference evidence="2" key="1">
    <citation type="submission" date="2022-06" db="EMBL/GenBank/DDBJ databases">
        <title>Isolation and Genomics of Futiania mangrovii gen. nov., sp. nov., a Rare and Metabolically-versatile member in the Class Alphaproteobacteria.</title>
        <authorList>
            <person name="Liu L."/>
            <person name="Huang W.-C."/>
            <person name="Pan J."/>
            <person name="Li J."/>
            <person name="Huang Y."/>
            <person name="Du H."/>
            <person name="Liu Y."/>
            <person name="Li M."/>
        </authorList>
    </citation>
    <scope>NUCLEOTIDE SEQUENCE</scope>
    <source>
        <strain evidence="2">FT118</strain>
    </source>
</reference>
<evidence type="ECO:0000313" key="2">
    <source>
        <dbReference type="EMBL" id="MCP1335102.1"/>
    </source>
</evidence>
<evidence type="ECO:0000259" key="1">
    <source>
        <dbReference type="PROSITE" id="PS50125"/>
    </source>
</evidence>
<dbReference type="InterPro" id="IPR050697">
    <property type="entry name" value="Adenylyl/Guanylyl_Cyclase_3/4"/>
</dbReference>
<protein>
    <submittedName>
        <fullName evidence="2">Adenylate/guanylate cyclase domain-containing protein</fullName>
    </submittedName>
</protein>
<dbReference type="SUPFAM" id="SSF55073">
    <property type="entry name" value="Nucleotide cyclase"/>
    <property type="match status" value="1"/>
</dbReference>
<dbReference type="Proteomes" id="UP001055804">
    <property type="component" value="Unassembled WGS sequence"/>
</dbReference>
<dbReference type="GO" id="GO:0006171">
    <property type="term" value="P:cAMP biosynthetic process"/>
    <property type="evidence" value="ECO:0007669"/>
    <property type="project" value="TreeGrafter"/>
</dbReference>
<proteinExistence type="predicted"/>
<dbReference type="InterPro" id="IPR029787">
    <property type="entry name" value="Nucleotide_cyclase"/>
</dbReference>
<dbReference type="CDD" id="cd07302">
    <property type="entry name" value="CHD"/>
    <property type="match status" value="1"/>
</dbReference>
<feature type="domain" description="Guanylate cyclase" evidence="1">
    <location>
        <begin position="1"/>
        <end position="127"/>
    </location>
</feature>
<sequence>MAGSTALAESAASDVAVDRLRRFHRMTEQAVRAAGGRVEKYMGDGAMAVFAQAGGVHSPPVAALTAALRLCRQVEAWNVVEQKKGAVPVGIRIGIHAGPVTVARLGGDDLPDVTPTGDTVNVASRLEALAKEEGAVIAISDAVAAEAQGHPRARRLLKGFQELPPQQIRGRQGLLPVWVRRTG</sequence>
<evidence type="ECO:0000313" key="3">
    <source>
        <dbReference type="Proteomes" id="UP001055804"/>
    </source>
</evidence>
<name>A0A9J6PAL8_9PROT</name>
<accession>A0A9J6PAL8</accession>
<comment type="caution">
    <text evidence="2">The sequence shown here is derived from an EMBL/GenBank/DDBJ whole genome shotgun (WGS) entry which is preliminary data.</text>
</comment>
<dbReference type="PANTHER" id="PTHR43081:SF20">
    <property type="entry name" value="TWO-COMPONENT RESPONSE REGULATOR"/>
    <property type="match status" value="1"/>
</dbReference>
<keyword evidence="3" id="KW-1185">Reference proteome</keyword>
<dbReference type="Gene3D" id="3.30.70.1230">
    <property type="entry name" value="Nucleotide cyclase"/>
    <property type="match status" value="1"/>
</dbReference>